<evidence type="ECO:0000313" key="5">
    <source>
        <dbReference type="EMBL" id="RKI93092.1"/>
    </source>
</evidence>
<dbReference type="AlphaFoldDB" id="A0A3A9ANX2"/>
<accession>A0A3A9ANX2</accession>
<name>A0A3A9ANX2_9FIRM</name>
<dbReference type="PROSITE" id="PS51118">
    <property type="entry name" value="HTH_HXLR"/>
    <property type="match status" value="1"/>
</dbReference>
<keyword evidence="1" id="KW-0805">Transcription regulation</keyword>
<organism evidence="5 6">
    <name type="scientific">Parablautia intestinalis</name>
    <dbReference type="NCBI Taxonomy" id="2320100"/>
    <lineage>
        <taxon>Bacteria</taxon>
        <taxon>Bacillati</taxon>
        <taxon>Bacillota</taxon>
        <taxon>Clostridia</taxon>
        <taxon>Lachnospirales</taxon>
        <taxon>Lachnospiraceae</taxon>
        <taxon>Parablautia</taxon>
    </lineage>
</organism>
<dbReference type="Proteomes" id="UP000280696">
    <property type="component" value="Unassembled WGS sequence"/>
</dbReference>
<feature type="domain" description="HTH hxlR-type" evidence="4">
    <location>
        <begin position="10"/>
        <end position="108"/>
    </location>
</feature>
<comment type="caution">
    <text evidence="5">The sequence shown here is derived from an EMBL/GenBank/DDBJ whole genome shotgun (WGS) entry which is preliminary data.</text>
</comment>
<dbReference type="OrthoDB" id="9791143at2"/>
<dbReference type="RefSeq" id="WP_120466911.1">
    <property type="nucleotide sequence ID" value="NZ_RAYQ01000003.1"/>
</dbReference>
<dbReference type="InterPro" id="IPR036390">
    <property type="entry name" value="WH_DNA-bd_sf"/>
</dbReference>
<dbReference type="PANTHER" id="PTHR33204:SF29">
    <property type="entry name" value="TRANSCRIPTIONAL REGULATOR"/>
    <property type="match status" value="1"/>
</dbReference>
<sequence length="122" mass="13881">MEYSKDQFNCPVEATLFLIGGKYKPLILWYLIEKPLHYMELQRMIPKATPKMLSQQLHDLEECGMLHREVIPDKPPKTLYSLTPFGRSIIPVLDAMCDWGAGFLDGLDIQPPCCTKKSAGEP</sequence>
<dbReference type="EMBL" id="RAYQ01000003">
    <property type="protein sequence ID" value="RKI93092.1"/>
    <property type="molecule type" value="Genomic_DNA"/>
</dbReference>
<protein>
    <submittedName>
        <fullName evidence="5">Transcriptional regulator</fullName>
    </submittedName>
</protein>
<evidence type="ECO:0000256" key="1">
    <source>
        <dbReference type="ARBA" id="ARBA00023015"/>
    </source>
</evidence>
<dbReference type="Pfam" id="PF01638">
    <property type="entry name" value="HxlR"/>
    <property type="match status" value="1"/>
</dbReference>
<evidence type="ECO:0000313" key="6">
    <source>
        <dbReference type="Proteomes" id="UP000280696"/>
    </source>
</evidence>
<evidence type="ECO:0000256" key="3">
    <source>
        <dbReference type="ARBA" id="ARBA00023163"/>
    </source>
</evidence>
<dbReference type="GO" id="GO:0003677">
    <property type="term" value="F:DNA binding"/>
    <property type="evidence" value="ECO:0007669"/>
    <property type="project" value="UniProtKB-KW"/>
</dbReference>
<evidence type="ECO:0000259" key="4">
    <source>
        <dbReference type="PROSITE" id="PS51118"/>
    </source>
</evidence>
<gene>
    <name evidence="5" type="ORF">D7V94_03635</name>
</gene>
<dbReference type="PANTHER" id="PTHR33204">
    <property type="entry name" value="TRANSCRIPTIONAL REGULATOR, MARR FAMILY"/>
    <property type="match status" value="1"/>
</dbReference>
<reference evidence="5 6" key="1">
    <citation type="submission" date="2018-09" db="EMBL/GenBank/DDBJ databases">
        <title>Murine metabolic-syndrome-specific gut microbial biobank.</title>
        <authorList>
            <person name="Liu C."/>
        </authorList>
    </citation>
    <scope>NUCLEOTIDE SEQUENCE [LARGE SCALE GENOMIC DNA]</scope>
    <source>
        <strain evidence="5 6">0.1xD8-82</strain>
    </source>
</reference>
<keyword evidence="2" id="KW-0238">DNA-binding</keyword>
<evidence type="ECO:0000256" key="2">
    <source>
        <dbReference type="ARBA" id="ARBA00023125"/>
    </source>
</evidence>
<proteinExistence type="predicted"/>
<dbReference type="InterPro" id="IPR036388">
    <property type="entry name" value="WH-like_DNA-bd_sf"/>
</dbReference>
<keyword evidence="6" id="KW-1185">Reference proteome</keyword>
<dbReference type="InterPro" id="IPR002577">
    <property type="entry name" value="HTH_HxlR"/>
</dbReference>
<dbReference type="SUPFAM" id="SSF46785">
    <property type="entry name" value="Winged helix' DNA-binding domain"/>
    <property type="match status" value="1"/>
</dbReference>
<dbReference type="Gene3D" id="1.10.10.10">
    <property type="entry name" value="Winged helix-like DNA-binding domain superfamily/Winged helix DNA-binding domain"/>
    <property type="match status" value="1"/>
</dbReference>
<keyword evidence="3" id="KW-0804">Transcription</keyword>